<dbReference type="Pfam" id="PF13022">
    <property type="entry name" value="HTH_Tnp_1_2"/>
    <property type="match status" value="1"/>
</dbReference>
<organism evidence="3 4">
    <name type="scientific">Enterococcus dongliensis</name>
    <dbReference type="NCBI Taxonomy" id="2559925"/>
    <lineage>
        <taxon>Bacteria</taxon>
        <taxon>Bacillati</taxon>
        <taxon>Bacillota</taxon>
        <taxon>Bacilli</taxon>
        <taxon>Lactobacillales</taxon>
        <taxon>Enterococcaceae</taxon>
        <taxon>Enterococcus</taxon>
    </lineage>
</organism>
<sequence>MKLTNRHNKAIELLFEGSLKRIEIAEELKISEQTLYNWLKDEDFTRAYDEYVKTIMGKSSGKALNTMLKLLAARSEMVRFNAAKDILDRGGFAPVDKKEITSIEPPVFEDDISGEPDG</sequence>
<feature type="domain" description="Homeodomain phBC6A51-type" evidence="1">
    <location>
        <begin position="2"/>
        <end position="91"/>
    </location>
</feature>
<protein>
    <submittedName>
        <fullName evidence="3">PhBC6A51 family helix-turn-helix protein</fullName>
    </submittedName>
</protein>
<dbReference type="EMBL" id="JARPYR010000066">
    <property type="protein sequence ID" value="MDT2598103.1"/>
    <property type="molecule type" value="Genomic_DNA"/>
</dbReference>
<dbReference type="InterPro" id="IPR024978">
    <property type="entry name" value="Homeodomain_phBC6A51-type"/>
</dbReference>
<evidence type="ECO:0000259" key="1">
    <source>
        <dbReference type="Pfam" id="PF13022"/>
    </source>
</evidence>
<evidence type="ECO:0000313" key="4">
    <source>
        <dbReference type="Proteomes" id="UP001245561"/>
    </source>
</evidence>
<proteinExistence type="predicted"/>
<comment type="caution">
    <text evidence="3">The sequence shown here is derived from an EMBL/GenBank/DDBJ whole genome shotgun (WGS) entry which is preliminary data.</text>
</comment>
<dbReference type="Proteomes" id="UP001245561">
    <property type="component" value="Unassembled WGS sequence"/>
</dbReference>
<reference evidence="3 5" key="1">
    <citation type="submission" date="2023-03" db="EMBL/GenBank/DDBJ databases">
        <authorList>
            <person name="Shen W."/>
            <person name="Cai J."/>
        </authorList>
    </citation>
    <scope>NUCLEOTIDE SEQUENCE</scope>
    <source>
        <strain evidence="3">P55-2</strain>
        <strain evidence="2 5">P72-2</strain>
    </source>
</reference>
<evidence type="ECO:0000313" key="5">
    <source>
        <dbReference type="Proteomes" id="UP001256547"/>
    </source>
</evidence>
<dbReference type="EMBL" id="JARPYT010000002">
    <property type="protein sequence ID" value="MDT2636231.1"/>
    <property type="molecule type" value="Genomic_DNA"/>
</dbReference>
<dbReference type="Proteomes" id="UP001256547">
    <property type="component" value="Unassembled WGS sequence"/>
</dbReference>
<dbReference type="RefSeq" id="WP_311800531.1">
    <property type="nucleotide sequence ID" value="NZ_JARPYR010000066.1"/>
</dbReference>
<dbReference type="AlphaFoldDB" id="A0AAW8TED1"/>
<name>A0AAW8TED1_9ENTE</name>
<gene>
    <name evidence="3" type="ORF">P7D36_01720</name>
    <name evidence="2" type="ORF">P7D39_13995</name>
</gene>
<keyword evidence="5" id="KW-1185">Reference proteome</keyword>
<accession>A0AAW8TED1</accession>
<dbReference type="Gene3D" id="1.10.10.60">
    <property type="entry name" value="Homeodomain-like"/>
    <property type="match status" value="1"/>
</dbReference>
<dbReference type="GeneID" id="86909169"/>
<evidence type="ECO:0000313" key="3">
    <source>
        <dbReference type="EMBL" id="MDT2636231.1"/>
    </source>
</evidence>
<evidence type="ECO:0000313" key="2">
    <source>
        <dbReference type="EMBL" id="MDT2598103.1"/>
    </source>
</evidence>